<dbReference type="InterPro" id="IPR010657">
    <property type="entry name" value="ImpA_N"/>
</dbReference>
<organism evidence="2 3">
    <name type="scientific">Paracidovorax wautersii</name>
    <dbReference type="NCBI Taxonomy" id="1177982"/>
    <lineage>
        <taxon>Bacteria</taxon>
        <taxon>Pseudomonadati</taxon>
        <taxon>Pseudomonadota</taxon>
        <taxon>Betaproteobacteria</taxon>
        <taxon>Burkholderiales</taxon>
        <taxon>Comamonadaceae</taxon>
        <taxon>Paracidovorax</taxon>
    </lineage>
</organism>
<dbReference type="AlphaFoldDB" id="A0A7V8JR30"/>
<dbReference type="NCBIfam" id="TIGR03363">
    <property type="entry name" value="VI_chp_8"/>
    <property type="match status" value="1"/>
</dbReference>
<proteinExistence type="predicted"/>
<comment type="caution">
    <text evidence="2">The sequence shown here is derived from an EMBL/GenBank/DDBJ whole genome shotgun (WGS) entry which is preliminary data.</text>
</comment>
<evidence type="ECO:0000313" key="3">
    <source>
        <dbReference type="Proteomes" id="UP000461670"/>
    </source>
</evidence>
<gene>
    <name evidence="2" type="ORF">GAK30_01371</name>
</gene>
<dbReference type="PANTHER" id="PTHR37951:SF1">
    <property type="entry name" value="TYPE VI SECRETION SYSTEM COMPONENT TSSA1"/>
    <property type="match status" value="1"/>
</dbReference>
<dbReference type="EMBL" id="WNDQ01000015">
    <property type="protein sequence ID" value="KAF1022031.1"/>
    <property type="molecule type" value="Genomic_DNA"/>
</dbReference>
<evidence type="ECO:0000313" key="2">
    <source>
        <dbReference type="EMBL" id="KAF1022031.1"/>
    </source>
</evidence>
<dbReference type="PANTHER" id="PTHR37951">
    <property type="entry name" value="CYTOPLASMIC PROTEIN-RELATED"/>
    <property type="match status" value="1"/>
</dbReference>
<reference evidence="3" key="1">
    <citation type="journal article" date="2020" name="MBio">
        <title>Horizontal gene transfer to a defensive symbiont with a reduced genome amongst a multipartite beetle microbiome.</title>
        <authorList>
            <person name="Waterworth S.C."/>
            <person name="Florez L.V."/>
            <person name="Rees E.R."/>
            <person name="Hertweck C."/>
            <person name="Kaltenpoth M."/>
            <person name="Kwan J.C."/>
        </authorList>
    </citation>
    <scope>NUCLEOTIDE SEQUENCE [LARGE SCALE GENOMIC DNA]</scope>
</reference>
<dbReference type="Proteomes" id="UP000461670">
    <property type="component" value="Unassembled WGS sequence"/>
</dbReference>
<feature type="domain" description="ImpA N-terminal" evidence="1">
    <location>
        <begin position="13"/>
        <end position="135"/>
    </location>
</feature>
<name>A0A7V8JR30_9BURK</name>
<evidence type="ECO:0000259" key="1">
    <source>
        <dbReference type="Pfam" id="PF06812"/>
    </source>
</evidence>
<dbReference type="InterPro" id="IPR017740">
    <property type="entry name" value="TssA-like"/>
</dbReference>
<dbReference type="Pfam" id="PF06812">
    <property type="entry name" value="ImpA_N"/>
    <property type="match status" value="1"/>
</dbReference>
<accession>A0A7V8JR30</accession>
<sequence>MSSDTLFDLNALLQPIAGEQPSGPDMLLTTAFDDIQNARRQEDASLDQGEWVADRKEADLPFVIRRCTELLRDQTKDLRLAIWLTDAAGGLRGLHGLAEGYRLLDALTAAFWDTIHPQPEDGDMDSRIGNIGWLLTRTIDLVRHAPLLQVGTNSISLLAWQSAVALDQSVRRHPSDADDLVRGKVTLDDLERIRSQAPASQLRALAERLANFQSAIQGFESTLVSRMGDDAPSFGAVRDALADLQHLARRFGAEPAETSATTTADAPAQVSAPTMAPLADTIAAPGRRGIQTRADAIELLQQVAQFFERTEPSSPAAYMAQKAATWAQLPLHEWLKHVVKSDDELSQLEEMLGVTRHARVERDS</sequence>
<protein>
    <recommendedName>
        <fullName evidence="1">ImpA N-terminal domain-containing protein</fullName>
    </recommendedName>
</protein>